<name>A0A4Q7KXC2_9PSEU</name>
<gene>
    <name evidence="1" type="ORF">EV193_103618</name>
</gene>
<dbReference type="Proteomes" id="UP000294257">
    <property type="component" value="Unassembled WGS sequence"/>
</dbReference>
<organism evidence="1 2">
    <name type="scientific">Herbihabitans rhizosphaerae</name>
    <dbReference type="NCBI Taxonomy" id="1872711"/>
    <lineage>
        <taxon>Bacteria</taxon>
        <taxon>Bacillati</taxon>
        <taxon>Actinomycetota</taxon>
        <taxon>Actinomycetes</taxon>
        <taxon>Pseudonocardiales</taxon>
        <taxon>Pseudonocardiaceae</taxon>
        <taxon>Herbihabitans</taxon>
    </lineage>
</organism>
<protein>
    <submittedName>
        <fullName evidence="1">Uncharacterized protein</fullName>
    </submittedName>
</protein>
<keyword evidence="2" id="KW-1185">Reference proteome</keyword>
<dbReference type="EMBL" id="SGWQ01000003">
    <property type="protein sequence ID" value="RZS41296.1"/>
    <property type="molecule type" value="Genomic_DNA"/>
</dbReference>
<accession>A0A4Q7KXC2</accession>
<reference evidence="1 2" key="1">
    <citation type="submission" date="2019-02" db="EMBL/GenBank/DDBJ databases">
        <title>Genomic Encyclopedia of Type Strains, Phase IV (KMG-IV): sequencing the most valuable type-strain genomes for metagenomic binning, comparative biology and taxonomic classification.</title>
        <authorList>
            <person name="Goeker M."/>
        </authorList>
    </citation>
    <scope>NUCLEOTIDE SEQUENCE [LARGE SCALE GENOMIC DNA]</scope>
    <source>
        <strain evidence="1 2">DSM 101727</strain>
    </source>
</reference>
<dbReference type="AlphaFoldDB" id="A0A4Q7KXC2"/>
<comment type="caution">
    <text evidence="1">The sequence shown here is derived from an EMBL/GenBank/DDBJ whole genome shotgun (WGS) entry which is preliminary data.</text>
</comment>
<evidence type="ECO:0000313" key="1">
    <source>
        <dbReference type="EMBL" id="RZS41296.1"/>
    </source>
</evidence>
<proteinExistence type="predicted"/>
<evidence type="ECO:0000313" key="2">
    <source>
        <dbReference type="Proteomes" id="UP000294257"/>
    </source>
</evidence>
<sequence length="45" mass="4934">MARVLAVPVVTVIAYAASEVLKIVVREDRPRGLDPGCWSVRVNRA</sequence>